<dbReference type="InterPro" id="IPR014325">
    <property type="entry name" value="RNA_pol_sigma-E_actinobac"/>
</dbReference>
<dbReference type="InterPro" id="IPR036388">
    <property type="entry name" value="WH-like_DNA-bd_sf"/>
</dbReference>
<evidence type="ECO:0000256" key="5">
    <source>
        <dbReference type="ARBA" id="ARBA00023163"/>
    </source>
</evidence>
<gene>
    <name evidence="8" type="ORF">HNR20_001567</name>
</gene>
<evidence type="ECO:0000256" key="4">
    <source>
        <dbReference type="ARBA" id="ARBA00023125"/>
    </source>
</evidence>
<dbReference type="SUPFAM" id="SSF88946">
    <property type="entry name" value="Sigma2 domain of RNA polymerase sigma factors"/>
    <property type="match status" value="1"/>
</dbReference>
<dbReference type="Gene3D" id="1.10.10.10">
    <property type="entry name" value="Winged helix-like DNA-binding domain superfamily/Winged helix DNA-binding domain"/>
    <property type="match status" value="1"/>
</dbReference>
<dbReference type="Pfam" id="PF08281">
    <property type="entry name" value="Sigma70_r4_2"/>
    <property type="match status" value="1"/>
</dbReference>
<keyword evidence="5" id="KW-0804">Transcription</keyword>
<dbReference type="AlphaFoldDB" id="A0A840VJK5"/>
<organism evidence="8 9">
    <name type="scientific">Micromonospora parathelypteridis</name>
    <dbReference type="NCBI Taxonomy" id="1839617"/>
    <lineage>
        <taxon>Bacteria</taxon>
        <taxon>Bacillati</taxon>
        <taxon>Actinomycetota</taxon>
        <taxon>Actinomycetes</taxon>
        <taxon>Micromonosporales</taxon>
        <taxon>Micromonosporaceae</taxon>
        <taxon>Micromonospora</taxon>
    </lineage>
</organism>
<dbReference type="InterPro" id="IPR039425">
    <property type="entry name" value="RNA_pol_sigma-70-like"/>
</dbReference>
<dbReference type="CDD" id="cd06171">
    <property type="entry name" value="Sigma70_r4"/>
    <property type="match status" value="1"/>
</dbReference>
<sequence>MSDRDEAFAEYFAARSDAMRGTAYLLCGDWHRAEDLVQTAFVKLYRVWNRISRHEVLDSYVRQILIRTFLDERRRGWWRRERVGVDNAEQMAAPDSPESRLVLLQALASVAPRQRAVLVLRYWEDLSIEDVAALLGCSPGTVKSQAARGLDTLRGLLAPTESGIEMGKR</sequence>
<dbReference type="InterPro" id="IPR013249">
    <property type="entry name" value="RNA_pol_sigma70_r4_t2"/>
</dbReference>
<dbReference type="GO" id="GO:0003677">
    <property type="term" value="F:DNA binding"/>
    <property type="evidence" value="ECO:0007669"/>
    <property type="project" value="UniProtKB-KW"/>
</dbReference>
<evidence type="ECO:0000256" key="1">
    <source>
        <dbReference type="ARBA" id="ARBA00010641"/>
    </source>
</evidence>
<proteinExistence type="inferred from homology"/>
<dbReference type="InterPro" id="IPR007627">
    <property type="entry name" value="RNA_pol_sigma70_r2"/>
</dbReference>
<keyword evidence="2" id="KW-0805">Transcription regulation</keyword>
<dbReference type="Pfam" id="PF04542">
    <property type="entry name" value="Sigma70_r2"/>
    <property type="match status" value="1"/>
</dbReference>
<feature type="domain" description="RNA polymerase sigma factor 70 region 4 type 2" evidence="7">
    <location>
        <begin position="102"/>
        <end position="152"/>
    </location>
</feature>
<dbReference type="RefSeq" id="WP_184177806.1">
    <property type="nucleotide sequence ID" value="NZ_BMNF01000002.1"/>
</dbReference>
<comment type="similarity">
    <text evidence="1">Belongs to the sigma-70 factor family. ECF subfamily.</text>
</comment>
<keyword evidence="4" id="KW-0238">DNA-binding</keyword>
<evidence type="ECO:0000256" key="2">
    <source>
        <dbReference type="ARBA" id="ARBA00023015"/>
    </source>
</evidence>
<dbReference type="NCBIfam" id="TIGR02983">
    <property type="entry name" value="SigE-fam_strep"/>
    <property type="match status" value="1"/>
</dbReference>
<dbReference type="NCBIfam" id="TIGR02937">
    <property type="entry name" value="sigma70-ECF"/>
    <property type="match status" value="1"/>
</dbReference>
<name>A0A840VJK5_9ACTN</name>
<dbReference type="PANTHER" id="PTHR43133:SF50">
    <property type="entry name" value="ECF RNA POLYMERASE SIGMA FACTOR SIGM"/>
    <property type="match status" value="1"/>
</dbReference>
<evidence type="ECO:0000259" key="6">
    <source>
        <dbReference type="Pfam" id="PF04542"/>
    </source>
</evidence>
<dbReference type="GO" id="GO:0006352">
    <property type="term" value="P:DNA-templated transcription initiation"/>
    <property type="evidence" value="ECO:0007669"/>
    <property type="project" value="InterPro"/>
</dbReference>
<keyword evidence="9" id="KW-1185">Reference proteome</keyword>
<dbReference type="Gene3D" id="1.10.1740.10">
    <property type="match status" value="1"/>
</dbReference>
<dbReference type="InterPro" id="IPR013325">
    <property type="entry name" value="RNA_pol_sigma_r2"/>
</dbReference>
<feature type="domain" description="RNA polymerase sigma-70 region 2" evidence="6">
    <location>
        <begin position="18"/>
        <end position="79"/>
    </location>
</feature>
<dbReference type="SUPFAM" id="SSF88659">
    <property type="entry name" value="Sigma3 and sigma4 domains of RNA polymerase sigma factors"/>
    <property type="match status" value="1"/>
</dbReference>
<evidence type="ECO:0000256" key="3">
    <source>
        <dbReference type="ARBA" id="ARBA00023082"/>
    </source>
</evidence>
<dbReference type="PANTHER" id="PTHR43133">
    <property type="entry name" value="RNA POLYMERASE ECF-TYPE SIGMA FACTO"/>
    <property type="match status" value="1"/>
</dbReference>
<evidence type="ECO:0000313" key="9">
    <source>
        <dbReference type="Proteomes" id="UP000586947"/>
    </source>
</evidence>
<reference evidence="8 9" key="1">
    <citation type="submission" date="2020-08" db="EMBL/GenBank/DDBJ databases">
        <title>Sequencing the genomes of 1000 actinobacteria strains.</title>
        <authorList>
            <person name="Klenk H.-P."/>
        </authorList>
    </citation>
    <scope>NUCLEOTIDE SEQUENCE [LARGE SCALE GENOMIC DNA]</scope>
    <source>
        <strain evidence="8 9">DSM 103125</strain>
    </source>
</reference>
<dbReference type="InterPro" id="IPR014284">
    <property type="entry name" value="RNA_pol_sigma-70_dom"/>
</dbReference>
<protein>
    <submittedName>
        <fullName evidence="8">RNA polymerase sigma-70 factor (Sigma-E family)</fullName>
    </submittedName>
</protein>
<evidence type="ECO:0000259" key="7">
    <source>
        <dbReference type="Pfam" id="PF08281"/>
    </source>
</evidence>
<dbReference type="Proteomes" id="UP000586947">
    <property type="component" value="Unassembled WGS sequence"/>
</dbReference>
<dbReference type="GO" id="GO:0016987">
    <property type="term" value="F:sigma factor activity"/>
    <property type="evidence" value="ECO:0007669"/>
    <property type="project" value="UniProtKB-KW"/>
</dbReference>
<dbReference type="InterPro" id="IPR013324">
    <property type="entry name" value="RNA_pol_sigma_r3/r4-like"/>
</dbReference>
<accession>A0A840VJK5</accession>
<keyword evidence="3" id="KW-0731">Sigma factor</keyword>
<comment type="caution">
    <text evidence="8">The sequence shown here is derived from an EMBL/GenBank/DDBJ whole genome shotgun (WGS) entry which is preliminary data.</text>
</comment>
<evidence type="ECO:0000313" key="8">
    <source>
        <dbReference type="EMBL" id="MBB5477062.1"/>
    </source>
</evidence>
<dbReference type="EMBL" id="JACHDP010000001">
    <property type="protein sequence ID" value="MBB5477062.1"/>
    <property type="molecule type" value="Genomic_DNA"/>
</dbReference>